<comment type="cofactor">
    <cofactor evidence="1">
        <name>Zn(2+)</name>
        <dbReference type="ChEBI" id="CHEBI:29105"/>
    </cofactor>
</comment>
<evidence type="ECO:0000256" key="3">
    <source>
        <dbReference type="ARBA" id="ARBA00005520"/>
    </source>
</evidence>
<feature type="non-terminal residue" evidence="13">
    <location>
        <position position="1"/>
    </location>
</feature>
<comment type="catalytic activity">
    <reaction evidence="11">
        <text>GTP + 4 H2O = 2,5-diamino-6-hydroxy-4-(5-phosphoribosylamino)-pyrimidine + formate + 2 phosphate + 3 H(+)</text>
        <dbReference type="Rhea" id="RHEA:23704"/>
        <dbReference type="ChEBI" id="CHEBI:15377"/>
        <dbReference type="ChEBI" id="CHEBI:15378"/>
        <dbReference type="ChEBI" id="CHEBI:15740"/>
        <dbReference type="ChEBI" id="CHEBI:37565"/>
        <dbReference type="ChEBI" id="CHEBI:43474"/>
        <dbReference type="ChEBI" id="CHEBI:58614"/>
        <dbReference type="EC" id="3.5.4.25"/>
    </reaction>
</comment>
<dbReference type="UniPathway" id="UPA00275">
    <property type="reaction ID" value="UER00400"/>
</dbReference>
<dbReference type="GO" id="GO:0046872">
    <property type="term" value="F:metal ion binding"/>
    <property type="evidence" value="ECO:0007669"/>
    <property type="project" value="UniProtKB-KW"/>
</dbReference>
<dbReference type="SUPFAM" id="SSF142695">
    <property type="entry name" value="RibA-like"/>
    <property type="match status" value="1"/>
</dbReference>
<reference evidence="13" key="1">
    <citation type="journal article" date="2014" name="Front. Microbiol.">
        <title>High frequency of phylogenetically diverse reductive dehalogenase-homologous genes in deep subseafloor sedimentary metagenomes.</title>
        <authorList>
            <person name="Kawai M."/>
            <person name="Futagami T."/>
            <person name="Toyoda A."/>
            <person name="Takaki Y."/>
            <person name="Nishi S."/>
            <person name="Hori S."/>
            <person name="Arai W."/>
            <person name="Tsubouchi T."/>
            <person name="Morono Y."/>
            <person name="Uchiyama I."/>
            <person name="Ito T."/>
            <person name="Fujiyama A."/>
            <person name="Inagaki F."/>
            <person name="Takami H."/>
        </authorList>
    </citation>
    <scope>NUCLEOTIDE SEQUENCE</scope>
    <source>
        <strain evidence="13">Expedition CK06-06</strain>
    </source>
</reference>
<evidence type="ECO:0000313" key="13">
    <source>
        <dbReference type="EMBL" id="GAF96202.1"/>
    </source>
</evidence>
<dbReference type="SUPFAM" id="SSF55821">
    <property type="entry name" value="YrdC/RibB"/>
    <property type="match status" value="1"/>
</dbReference>
<evidence type="ECO:0000256" key="5">
    <source>
        <dbReference type="ARBA" id="ARBA00022619"/>
    </source>
</evidence>
<keyword evidence="9" id="KW-0862">Zinc</keyword>
<dbReference type="Pfam" id="PF00926">
    <property type="entry name" value="DHBP_synthase"/>
    <property type="match status" value="1"/>
</dbReference>
<dbReference type="PANTHER" id="PTHR21327:SF18">
    <property type="entry name" value="3,4-DIHYDROXY-2-BUTANONE 4-PHOSPHATE SYNTHASE"/>
    <property type="match status" value="1"/>
</dbReference>
<gene>
    <name evidence="13" type="ORF">S01H1_32197</name>
</gene>
<dbReference type="InterPro" id="IPR000926">
    <property type="entry name" value="RibA"/>
</dbReference>
<dbReference type="InterPro" id="IPR036144">
    <property type="entry name" value="RibA-like_sf"/>
</dbReference>
<evidence type="ECO:0000256" key="1">
    <source>
        <dbReference type="ARBA" id="ARBA00001947"/>
    </source>
</evidence>
<accession>X0U764</accession>
<evidence type="ECO:0000256" key="2">
    <source>
        <dbReference type="ARBA" id="ARBA00004853"/>
    </source>
</evidence>
<evidence type="ECO:0000256" key="8">
    <source>
        <dbReference type="ARBA" id="ARBA00022801"/>
    </source>
</evidence>
<sequence length="251" mass="28495">VICEIMNEDGSMARVPELLKFCEKHEMKIVSIAKLIEYRLQSESQIERIECVNLPTDYGEFKLIGYKGKLSSEPHLALCKGGVGELDENGRPVEHDEPVLVRVHSECLTGDLFHSQRCECGYQLITAMKMIEKAGKGALVYLRQEGRGIGLTNKLRAYKLQEQGLDTVEANLKLGFMADKRDYGIGAQICRDLGLRQIRILTNNPKKISRLEVYGIKIVEQIPLRAEPSKHNIDYLRAKKYHLGHMLDEDL</sequence>
<evidence type="ECO:0000256" key="7">
    <source>
        <dbReference type="ARBA" id="ARBA00022741"/>
    </source>
</evidence>
<dbReference type="InterPro" id="IPR017945">
    <property type="entry name" value="DHBP_synth_RibB-like_a/b_dom"/>
</dbReference>
<dbReference type="HAMAP" id="MF_00179">
    <property type="entry name" value="RibA"/>
    <property type="match status" value="1"/>
</dbReference>
<dbReference type="CDD" id="cd00641">
    <property type="entry name" value="GTP_cyclohydro2"/>
    <property type="match status" value="1"/>
</dbReference>
<keyword evidence="7" id="KW-0547">Nucleotide-binding</keyword>
<evidence type="ECO:0000256" key="9">
    <source>
        <dbReference type="ARBA" id="ARBA00022833"/>
    </source>
</evidence>
<comment type="similarity">
    <text evidence="3">In the N-terminal section; belongs to the DHBP synthase family.</text>
</comment>
<keyword evidence="5" id="KW-0686">Riboflavin biosynthesis</keyword>
<name>X0U764_9ZZZZ</name>
<dbReference type="GO" id="GO:0009231">
    <property type="term" value="P:riboflavin biosynthetic process"/>
    <property type="evidence" value="ECO:0007669"/>
    <property type="project" value="UniProtKB-UniPathway"/>
</dbReference>
<comment type="caution">
    <text evidence="13">The sequence shown here is derived from an EMBL/GenBank/DDBJ whole genome shotgun (WGS) entry which is preliminary data.</text>
</comment>
<dbReference type="PANTHER" id="PTHR21327">
    <property type="entry name" value="GTP CYCLOHYDROLASE II-RELATED"/>
    <property type="match status" value="1"/>
</dbReference>
<dbReference type="AlphaFoldDB" id="X0U764"/>
<dbReference type="GO" id="GO:0005525">
    <property type="term" value="F:GTP binding"/>
    <property type="evidence" value="ECO:0007669"/>
    <property type="project" value="UniProtKB-KW"/>
</dbReference>
<dbReference type="NCBIfam" id="TIGR00505">
    <property type="entry name" value="ribA"/>
    <property type="match status" value="1"/>
</dbReference>
<protein>
    <recommendedName>
        <fullName evidence="4">GTP cyclohydrolase II</fullName>
        <ecNumber evidence="4">3.5.4.25</ecNumber>
    </recommendedName>
</protein>
<feature type="domain" description="GTP cyclohydrolase II" evidence="12">
    <location>
        <begin position="51"/>
        <end position="223"/>
    </location>
</feature>
<evidence type="ECO:0000256" key="4">
    <source>
        <dbReference type="ARBA" id="ARBA00012762"/>
    </source>
</evidence>
<dbReference type="Gene3D" id="3.90.870.10">
    <property type="entry name" value="DHBP synthase"/>
    <property type="match status" value="1"/>
</dbReference>
<evidence type="ECO:0000256" key="10">
    <source>
        <dbReference type="ARBA" id="ARBA00023134"/>
    </source>
</evidence>
<dbReference type="GO" id="GO:0005829">
    <property type="term" value="C:cytosol"/>
    <property type="evidence" value="ECO:0007669"/>
    <property type="project" value="TreeGrafter"/>
</dbReference>
<dbReference type="Pfam" id="PF00925">
    <property type="entry name" value="GTP_cyclohydro2"/>
    <property type="match status" value="1"/>
</dbReference>
<evidence type="ECO:0000256" key="6">
    <source>
        <dbReference type="ARBA" id="ARBA00022723"/>
    </source>
</evidence>
<comment type="pathway">
    <text evidence="2">Cofactor biosynthesis; riboflavin biosynthesis; 5-amino-6-(D-ribitylamino)uracil from GTP: step 1/4.</text>
</comment>
<dbReference type="EMBL" id="BARS01019920">
    <property type="protein sequence ID" value="GAF96202.1"/>
    <property type="molecule type" value="Genomic_DNA"/>
</dbReference>
<keyword evidence="10" id="KW-0342">GTP-binding</keyword>
<dbReference type="FunFam" id="3.40.50.10990:FF:000001">
    <property type="entry name" value="Riboflavin biosynthesis protein RibBA"/>
    <property type="match status" value="1"/>
</dbReference>
<dbReference type="InterPro" id="IPR032677">
    <property type="entry name" value="GTP_cyclohydro_II"/>
</dbReference>
<dbReference type="Gene3D" id="3.40.50.10990">
    <property type="entry name" value="GTP cyclohydrolase II"/>
    <property type="match status" value="1"/>
</dbReference>
<organism evidence="13">
    <name type="scientific">marine sediment metagenome</name>
    <dbReference type="NCBI Taxonomy" id="412755"/>
    <lineage>
        <taxon>unclassified sequences</taxon>
        <taxon>metagenomes</taxon>
        <taxon>ecological metagenomes</taxon>
    </lineage>
</organism>
<dbReference type="GO" id="GO:0003935">
    <property type="term" value="F:GTP cyclohydrolase II activity"/>
    <property type="evidence" value="ECO:0007669"/>
    <property type="project" value="UniProtKB-EC"/>
</dbReference>
<dbReference type="EC" id="3.5.4.25" evidence="4"/>
<dbReference type="NCBIfam" id="NF001591">
    <property type="entry name" value="PRK00393.1"/>
    <property type="match status" value="1"/>
</dbReference>
<evidence type="ECO:0000256" key="11">
    <source>
        <dbReference type="ARBA" id="ARBA00049295"/>
    </source>
</evidence>
<evidence type="ECO:0000259" key="12">
    <source>
        <dbReference type="Pfam" id="PF00925"/>
    </source>
</evidence>
<dbReference type="InterPro" id="IPR000422">
    <property type="entry name" value="DHBP_synthase_RibB"/>
</dbReference>
<proteinExistence type="inferred from homology"/>
<keyword evidence="8" id="KW-0378">Hydrolase</keyword>
<dbReference type="GO" id="GO:0008686">
    <property type="term" value="F:3,4-dihydroxy-2-butanone-4-phosphate synthase activity"/>
    <property type="evidence" value="ECO:0007669"/>
    <property type="project" value="InterPro"/>
</dbReference>
<keyword evidence="6" id="KW-0479">Metal-binding</keyword>